<comment type="caution">
    <text evidence="2">The sequence shown here is derived from an EMBL/GenBank/DDBJ whole genome shotgun (WGS) entry which is preliminary data.</text>
</comment>
<feature type="compositionally biased region" description="Gly residues" evidence="1">
    <location>
        <begin position="185"/>
        <end position="194"/>
    </location>
</feature>
<proteinExistence type="predicted"/>
<reference evidence="2 3" key="1">
    <citation type="journal article" name="Sci. Rep.">
        <title>Genome-scale phylogenetic analyses confirm Olpidium as the closest living zoosporic fungus to the non-flagellated, terrestrial fungi.</title>
        <authorList>
            <person name="Chang Y."/>
            <person name="Rochon D."/>
            <person name="Sekimoto S."/>
            <person name="Wang Y."/>
            <person name="Chovatia M."/>
            <person name="Sandor L."/>
            <person name="Salamov A."/>
            <person name="Grigoriev I.V."/>
            <person name="Stajich J.E."/>
            <person name="Spatafora J.W."/>
        </authorList>
    </citation>
    <scope>NUCLEOTIDE SEQUENCE [LARGE SCALE GENOMIC DNA]</scope>
    <source>
        <strain evidence="2">S191</strain>
    </source>
</reference>
<feature type="region of interest" description="Disordered" evidence="1">
    <location>
        <begin position="87"/>
        <end position="203"/>
    </location>
</feature>
<name>A0A8H7ZYP7_9FUNG</name>
<feature type="non-terminal residue" evidence="2">
    <location>
        <position position="1"/>
    </location>
</feature>
<feature type="compositionally biased region" description="Basic residues" evidence="1">
    <location>
        <begin position="104"/>
        <end position="119"/>
    </location>
</feature>
<evidence type="ECO:0000256" key="1">
    <source>
        <dbReference type="SAM" id="MobiDB-lite"/>
    </source>
</evidence>
<dbReference type="Proteomes" id="UP000673691">
    <property type="component" value="Unassembled WGS sequence"/>
</dbReference>
<keyword evidence="3" id="KW-1185">Reference proteome</keyword>
<dbReference type="EMBL" id="JAEFCI010002795">
    <property type="protein sequence ID" value="KAG5461998.1"/>
    <property type="molecule type" value="Genomic_DNA"/>
</dbReference>
<evidence type="ECO:0000313" key="2">
    <source>
        <dbReference type="EMBL" id="KAG5461998.1"/>
    </source>
</evidence>
<protein>
    <submittedName>
        <fullName evidence="2">Uncharacterized protein</fullName>
    </submittedName>
</protein>
<gene>
    <name evidence="2" type="ORF">BJ554DRAFT_5729</name>
</gene>
<accession>A0A8H7ZYP7</accession>
<feature type="compositionally biased region" description="Basic residues" evidence="1">
    <location>
        <begin position="134"/>
        <end position="147"/>
    </location>
</feature>
<organism evidence="2 3">
    <name type="scientific">Olpidium bornovanus</name>
    <dbReference type="NCBI Taxonomy" id="278681"/>
    <lineage>
        <taxon>Eukaryota</taxon>
        <taxon>Fungi</taxon>
        <taxon>Fungi incertae sedis</taxon>
        <taxon>Olpidiomycota</taxon>
        <taxon>Olpidiomycotina</taxon>
        <taxon>Olpidiomycetes</taxon>
        <taxon>Olpidiales</taxon>
        <taxon>Olpidiaceae</taxon>
        <taxon>Olpidium</taxon>
    </lineage>
</organism>
<dbReference type="AlphaFoldDB" id="A0A8H7ZYP7"/>
<sequence>SLPSFSLTSLARSLSPSLPLSLSPPPLPLLFSARYPALSPPHACQQARFRAPVRRSRELEGRRQARRCRLLRDLVRGGRRRLQKTLERRRPESRGFLEAVPARRVLHGRRGPGARPKGRRPVDADVPAVQGRQAGRRGRRRGRKRTRGDHPAALLVNRPSPPPPPHSPPLTPQRGGAAVEMSGEAGRGGGGDPRGGSTRPRRVDKTYQKVVVCCCVLRGRVYARGGCCIIHKRYI</sequence>
<feature type="compositionally biased region" description="Pro residues" evidence="1">
    <location>
        <begin position="159"/>
        <end position="171"/>
    </location>
</feature>
<evidence type="ECO:0000313" key="3">
    <source>
        <dbReference type="Proteomes" id="UP000673691"/>
    </source>
</evidence>